<feature type="coiled-coil region" evidence="1">
    <location>
        <begin position="62"/>
        <end position="103"/>
    </location>
</feature>
<keyword evidence="1" id="KW-0175">Coiled coil</keyword>
<keyword evidence="3" id="KW-1185">Reference proteome</keyword>
<evidence type="ECO:0000313" key="3">
    <source>
        <dbReference type="Proteomes" id="UP000481153"/>
    </source>
</evidence>
<proteinExistence type="predicted"/>
<comment type="caution">
    <text evidence="2">The sequence shown here is derived from an EMBL/GenBank/DDBJ whole genome shotgun (WGS) entry which is preliminary data.</text>
</comment>
<evidence type="ECO:0000256" key="1">
    <source>
        <dbReference type="SAM" id="Coils"/>
    </source>
</evidence>
<gene>
    <name evidence="2" type="ORF">Ae201684_009910</name>
</gene>
<reference evidence="2 3" key="1">
    <citation type="submission" date="2019-07" db="EMBL/GenBank/DDBJ databases">
        <title>Genomics analysis of Aphanomyces spp. identifies a new class of oomycete effector associated with host adaptation.</title>
        <authorList>
            <person name="Gaulin E."/>
        </authorList>
    </citation>
    <scope>NUCLEOTIDE SEQUENCE [LARGE SCALE GENOMIC DNA]</scope>
    <source>
        <strain evidence="2 3">ATCC 201684</strain>
    </source>
</reference>
<dbReference type="AlphaFoldDB" id="A0A6G0WZT6"/>
<dbReference type="VEuPathDB" id="FungiDB:AeMF1_019111"/>
<dbReference type="Proteomes" id="UP000481153">
    <property type="component" value="Unassembled WGS sequence"/>
</dbReference>
<evidence type="ECO:0000313" key="2">
    <source>
        <dbReference type="EMBL" id="KAF0733088.1"/>
    </source>
</evidence>
<sequence length="104" mass="11877">MSTSSILNCIVTPRQGQLCEEASRTFEDAVSQLTIKEQQVQAIENARHLVHKAFKKQQSDMLARLHSRREQILREMEAADAKIEKKTKKIESLDAEVQDLSVKL</sequence>
<accession>A0A6G0WZT6</accession>
<protein>
    <submittedName>
        <fullName evidence="2">Uncharacterized protein</fullName>
    </submittedName>
</protein>
<name>A0A6G0WZT6_9STRA</name>
<organism evidence="2 3">
    <name type="scientific">Aphanomyces euteiches</name>
    <dbReference type="NCBI Taxonomy" id="100861"/>
    <lineage>
        <taxon>Eukaryota</taxon>
        <taxon>Sar</taxon>
        <taxon>Stramenopiles</taxon>
        <taxon>Oomycota</taxon>
        <taxon>Saprolegniomycetes</taxon>
        <taxon>Saprolegniales</taxon>
        <taxon>Verrucalvaceae</taxon>
        <taxon>Aphanomyces</taxon>
    </lineage>
</organism>
<dbReference type="EMBL" id="VJMJ01000126">
    <property type="protein sequence ID" value="KAF0733088.1"/>
    <property type="molecule type" value="Genomic_DNA"/>
</dbReference>